<evidence type="ECO:0000256" key="6">
    <source>
        <dbReference type="ARBA" id="ARBA00035183"/>
    </source>
</evidence>
<dbReference type="InterPro" id="IPR018305">
    <property type="entry name" value="Ribosomal_m50"/>
</dbReference>
<comment type="similarity">
    <text evidence="2">Belongs to the mitochondrion-specific ribosomal protein mL50 family.</text>
</comment>
<dbReference type="GO" id="GO:1990904">
    <property type="term" value="C:ribonucleoprotein complex"/>
    <property type="evidence" value="ECO:0007669"/>
    <property type="project" value="UniProtKB-KW"/>
</dbReference>
<organism evidence="8 9">
    <name type="scientific">Madurella mycetomatis</name>
    <dbReference type="NCBI Taxonomy" id="100816"/>
    <lineage>
        <taxon>Eukaryota</taxon>
        <taxon>Fungi</taxon>
        <taxon>Dikarya</taxon>
        <taxon>Ascomycota</taxon>
        <taxon>Pezizomycotina</taxon>
        <taxon>Sordariomycetes</taxon>
        <taxon>Sordariomycetidae</taxon>
        <taxon>Sordariales</taxon>
        <taxon>Sordariales incertae sedis</taxon>
        <taxon>Madurella</taxon>
    </lineage>
</organism>
<dbReference type="EMBL" id="LCTW02000600">
    <property type="protein sequence ID" value="KXX72943.1"/>
    <property type="molecule type" value="Genomic_DNA"/>
</dbReference>
<keyword evidence="4" id="KW-0496">Mitochondrion</keyword>
<evidence type="ECO:0000256" key="5">
    <source>
        <dbReference type="ARBA" id="ARBA00023274"/>
    </source>
</evidence>
<dbReference type="VEuPathDB" id="FungiDB:MMYC01_210214"/>
<evidence type="ECO:0000256" key="1">
    <source>
        <dbReference type="ARBA" id="ARBA00004173"/>
    </source>
</evidence>
<dbReference type="STRING" id="100816.A0A175VNI2"/>
<evidence type="ECO:0000313" key="8">
    <source>
        <dbReference type="EMBL" id="KXX72943.1"/>
    </source>
</evidence>
<evidence type="ECO:0000313" key="9">
    <source>
        <dbReference type="Proteomes" id="UP000078237"/>
    </source>
</evidence>
<evidence type="ECO:0000256" key="3">
    <source>
        <dbReference type="ARBA" id="ARBA00022980"/>
    </source>
</evidence>
<dbReference type="Pfam" id="PF10501">
    <property type="entry name" value="Ribosomal_L50"/>
    <property type="match status" value="1"/>
</dbReference>
<feature type="region of interest" description="Disordered" evidence="7">
    <location>
        <begin position="1"/>
        <end position="27"/>
    </location>
</feature>
<feature type="compositionally biased region" description="Low complexity" evidence="7">
    <location>
        <begin position="273"/>
        <end position="291"/>
    </location>
</feature>
<evidence type="ECO:0000256" key="4">
    <source>
        <dbReference type="ARBA" id="ARBA00023128"/>
    </source>
</evidence>
<keyword evidence="3" id="KW-0689">Ribosomal protein</keyword>
<keyword evidence="9" id="KW-1185">Reference proteome</keyword>
<comment type="subcellular location">
    <subcellularLocation>
        <location evidence="1">Mitochondrion</location>
    </subcellularLocation>
</comment>
<dbReference type="GO" id="GO:0005840">
    <property type="term" value="C:ribosome"/>
    <property type="evidence" value="ECO:0007669"/>
    <property type="project" value="UniProtKB-KW"/>
</dbReference>
<keyword evidence="5" id="KW-0687">Ribonucleoprotein</keyword>
<feature type="compositionally biased region" description="Low complexity" evidence="7">
    <location>
        <begin position="7"/>
        <end position="27"/>
    </location>
</feature>
<gene>
    <name evidence="8" type="ORF">MMYC01_210214</name>
</gene>
<dbReference type="AlphaFoldDB" id="A0A175VNI2"/>
<protein>
    <recommendedName>
        <fullName evidence="6">Large ribosomal subunit protein mL50</fullName>
    </recommendedName>
</protein>
<feature type="region of interest" description="Disordered" evidence="7">
    <location>
        <begin position="249"/>
        <end position="291"/>
    </location>
</feature>
<dbReference type="GO" id="GO:0005739">
    <property type="term" value="C:mitochondrion"/>
    <property type="evidence" value="ECO:0007669"/>
    <property type="project" value="UniProtKB-SubCell"/>
</dbReference>
<sequence length="426" mass="47025">MRRLPRLRSPAPASFIAPSSTPSSSFRAPAAATIISASSKHSTTTTAVSPAQPTQCRYLSTTCARHQPAPQTDAVPEEGFLEPALEPKPSSLAYPQTFTTAAPPSQIEDLSYKPAETAEGLEEVGGLADWWDQPSHWSNALVPLTFGPAPTERVTDPFVVQVLARRAVVEALVAVKHGGADRKRLDRIFARVPATKKLGKIVTKPLVADEGKELTLENEKDWVSVWDSLCGLEEMGRREQQREATRAWLEEQQRKKSEEAEVERGAEETQAGTTAPASAPKPPKTAASISPKKAEELVQSFGRAWLKAELRDPVVKFYAAKRIQQLTGHRIPDVKLHTITTVGNLIQQLIEPPKPKKLAELVQSKEMFKGLSNVKVFPRRVTPIDKEKMVGRWKVIVRELEKRELPVIGTGDYGAPIEKRWIEGKV</sequence>
<dbReference type="OrthoDB" id="6220758at2759"/>
<proteinExistence type="inferred from homology"/>
<evidence type="ECO:0000256" key="2">
    <source>
        <dbReference type="ARBA" id="ARBA00008860"/>
    </source>
</evidence>
<accession>A0A175VNI2</accession>
<reference evidence="8 9" key="1">
    <citation type="journal article" date="2016" name="Genome Announc.">
        <title>Genome Sequence of Madurella mycetomatis mm55, Isolated from a Human Mycetoma Case in Sudan.</title>
        <authorList>
            <person name="Smit S."/>
            <person name="Derks M.F."/>
            <person name="Bervoets S."/>
            <person name="Fahal A."/>
            <person name="van Leeuwen W."/>
            <person name="van Belkum A."/>
            <person name="van de Sande W.W."/>
        </authorList>
    </citation>
    <scope>NUCLEOTIDE SEQUENCE [LARGE SCALE GENOMIC DNA]</scope>
    <source>
        <strain evidence="9">mm55</strain>
    </source>
</reference>
<dbReference type="Proteomes" id="UP000078237">
    <property type="component" value="Unassembled WGS sequence"/>
</dbReference>
<feature type="compositionally biased region" description="Basic and acidic residues" evidence="7">
    <location>
        <begin position="249"/>
        <end position="267"/>
    </location>
</feature>
<comment type="caution">
    <text evidence="8">The sequence shown here is derived from an EMBL/GenBank/DDBJ whole genome shotgun (WGS) entry which is preliminary data.</text>
</comment>
<evidence type="ECO:0000256" key="7">
    <source>
        <dbReference type="SAM" id="MobiDB-lite"/>
    </source>
</evidence>
<name>A0A175VNI2_9PEZI</name>